<sequence length="630" mass="73607">MGTENTEFQLRYNLSKFLTKYVNYHECAAFENRLKNGKVRKLGDVKKLPRNEQICERKIESKNCPAVVGLLNWEDIDERLYTSGGLNRMLKNLYAKRTKFAPNTVRTEVKRSPLQYVRKWNRVSKRKHHISTLTQQFFDLINNERFNEVVKQTEDIKQILDYMWCPTRPLESVGQYAIAKHASIHYILSTHAILPSSECFTPEDIHRIMHLPIEWIGALPRQEDTRCITQFIARFAELFARKPSINNDEKDDPLDKHARKCGQRVFLDIIRYASNGELPAKLKRKFRSTSVRNVKKEAVGLVTDESDGPPPLDWEDQLTRTDVRVVTIIPSNNKIPRQPKVTPFLRPMANKSFKQQHNSWIAVDEMTVMQEATQILAQLEVARRANTSVEQLYKLSRGLKRAVQTIRCPSMCDMPKLTSQSSVINQIAHEEKQFRDMVSHLPHRQYDIDRLKNTNRKVLYGMEPTRYSTSWIRDPTENQKRLNWAFTWDPNRRILVEHAIRSGRLPPLNRDSRKVATKTKPIDGDVPVHSQWQASIRSDQRLHVMGSQSIRPHLKTKHKDDHPLSRSILLRRPNARSEVSEVHEAHRDRVRTDRPLEKRIANQSNRTNPNQLFLMTDSLSKVRQLNQLVE</sequence>
<organism evidence="1 2">
    <name type="scientific">Paragonimus heterotremus</name>
    <dbReference type="NCBI Taxonomy" id="100268"/>
    <lineage>
        <taxon>Eukaryota</taxon>
        <taxon>Metazoa</taxon>
        <taxon>Spiralia</taxon>
        <taxon>Lophotrochozoa</taxon>
        <taxon>Platyhelminthes</taxon>
        <taxon>Trematoda</taxon>
        <taxon>Digenea</taxon>
        <taxon>Plagiorchiida</taxon>
        <taxon>Troglotremata</taxon>
        <taxon>Troglotrematidae</taxon>
        <taxon>Paragonimus</taxon>
    </lineage>
</organism>
<dbReference type="Proteomes" id="UP000748531">
    <property type="component" value="Unassembled WGS sequence"/>
</dbReference>
<dbReference type="AlphaFoldDB" id="A0A8J4WVD5"/>
<keyword evidence="2" id="KW-1185">Reference proteome</keyword>
<dbReference type="EMBL" id="LUCH01000059">
    <property type="protein sequence ID" value="KAF5406240.1"/>
    <property type="molecule type" value="Genomic_DNA"/>
</dbReference>
<evidence type="ECO:0000313" key="1">
    <source>
        <dbReference type="EMBL" id="KAF5406240.1"/>
    </source>
</evidence>
<name>A0A8J4WVD5_9TREM</name>
<dbReference type="OrthoDB" id="6240027at2759"/>
<protein>
    <submittedName>
        <fullName evidence="1">Uncharacterized protein</fullName>
    </submittedName>
</protein>
<proteinExistence type="predicted"/>
<reference evidence="1" key="1">
    <citation type="submission" date="2019-05" db="EMBL/GenBank/DDBJ databases">
        <title>Annotation for the trematode Paragonimus heterotremus.</title>
        <authorList>
            <person name="Choi Y.-J."/>
        </authorList>
    </citation>
    <scope>NUCLEOTIDE SEQUENCE</scope>
    <source>
        <strain evidence="1">LC</strain>
    </source>
</reference>
<comment type="caution">
    <text evidence="1">The sequence shown here is derived from an EMBL/GenBank/DDBJ whole genome shotgun (WGS) entry which is preliminary data.</text>
</comment>
<evidence type="ECO:0000313" key="2">
    <source>
        <dbReference type="Proteomes" id="UP000748531"/>
    </source>
</evidence>
<accession>A0A8J4WVD5</accession>
<gene>
    <name evidence="1" type="ORF">PHET_00202</name>
</gene>